<accession>A0A7J7J936</accession>
<dbReference type="PANTHER" id="PTHR22997:SF3">
    <property type="entry name" value="PROTEIN KINTOUN"/>
    <property type="match status" value="1"/>
</dbReference>
<feature type="compositionally biased region" description="Polar residues" evidence="2">
    <location>
        <begin position="602"/>
        <end position="611"/>
    </location>
</feature>
<evidence type="ECO:0000313" key="6">
    <source>
        <dbReference type="Proteomes" id="UP000593567"/>
    </source>
</evidence>
<dbReference type="InterPro" id="IPR050734">
    <property type="entry name" value="PIH1/Kintoun_subfamily"/>
</dbReference>
<comment type="similarity">
    <text evidence="1">Belongs to the PIH1 family.</text>
</comment>
<feature type="compositionally biased region" description="Basic and acidic residues" evidence="2">
    <location>
        <begin position="154"/>
        <end position="173"/>
    </location>
</feature>
<dbReference type="Pfam" id="PF18201">
    <property type="entry name" value="PIH1_CS"/>
    <property type="match status" value="1"/>
</dbReference>
<sequence length="811" mass="89428">MAAAKSSSMSVKMSLLLHLLMKKKKQANGKIGLQWSIPHSFSPAREDLDKSGNKCSVYDVVFHPDTYKMSTNAGFLKMLHDTALEGLERQFGLSIDRNSLVKLKHLTFKGRVEPTIMRKKKQESDSQSEGANKENDPLPSFPYPYEKGVSSEELAQKKAKQVEEDKKRRESRQQVKQQQPKGEKEKDGVVTPEYTLVNRYGVDMADYSQSLTGTPLTGNHIPSELVVSIHLPRLSSAAPCNLDVTEYNLTLETTQPVVYRLSIKLPHPVDDENGSAKFDKAKKMLVVTLPVFKDKVRKALEEATFKSFHSNNNNEDDNQHKPLIEEMLPESSPSTESDIQNDIKDSESNPPAAIDSMSHAVSDDKDVMLTIDDRTSPALCLDKKVSYKLPKFSSEQDEDAVTLVVEVARIKPQTYKSAYHENTVEIAFSTSSPSGFPTNYYLKCIFPHPVTTVSKDLGDTNMVLTINKTTGAFWDSFLFGGSDDGADMQERKFLSRSEMLQELEQMKCDEGAHEGKTSSAMENGQVVGDQNNSSGVQSVGKELTLDLKGLKGSKESAPPVVVHKHSPPDIPGILKRTLSESSADDHAHSHDVGGGDQHNGSEDSGSSTADLQPSPRERKKSVSFSDKVEETTFKSKDSVCHMHKTLLNRRKKQRQRETRKESRIRRNSSADCTSSDDQNSKKVNGGGSRRRRNSSCSSTTSDDNALSPRSPVTLADPGSQVTQTCSCPDQEGGGEPQATSPGGHTAQSNNMVLNSDDDDEEDGFHEKQPSADGEAAKENNSVTSWADGSEFVEKTKCAFDFNNSVIFDLDE</sequence>
<feature type="region of interest" description="Disordered" evidence="2">
    <location>
        <begin position="114"/>
        <end position="190"/>
    </location>
</feature>
<feature type="region of interest" description="Disordered" evidence="2">
    <location>
        <begin position="509"/>
        <end position="537"/>
    </location>
</feature>
<dbReference type="InterPro" id="IPR041442">
    <property type="entry name" value="PIH1D1/2/3_CS-like"/>
</dbReference>
<comment type="caution">
    <text evidence="5">The sequence shown here is derived from an EMBL/GenBank/DDBJ whole genome shotgun (WGS) entry which is preliminary data.</text>
</comment>
<feature type="compositionally biased region" description="Polar residues" evidence="2">
    <location>
        <begin position="517"/>
        <end position="537"/>
    </location>
</feature>
<evidence type="ECO:0000256" key="1">
    <source>
        <dbReference type="ARBA" id="ARBA00008511"/>
    </source>
</evidence>
<protein>
    <submittedName>
        <fullName evidence="5">DNAAF2</fullName>
    </submittedName>
</protein>
<evidence type="ECO:0000313" key="5">
    <source>
        <dbReference type="EMBL" id="KAF6022749.1"/>
    </source>
</evidence>
<dbReference type="Proteomes" id="UP000593567">
    <property type="component" value="Unassembled WGS sequence"/>
</dbReference>
<evidence type="ECO:0000256" key="2">
    <source>
        <dbReference type="SAM" id="MobiDB-lite"/>
    </source>
</evidence>
<dbReference type="InterPro" id="IPR012981">
    <property type="entry name" value="PIH1_N"/>
</dbReference>
<feature type="compositionally biased region" description="Basic and acidic residues" evidence="2">
    <location>
        <begin position="764"/>
        <end position="777"/>
    </location>
</feature>
<reference evidence="5" key="1">
    <citation type="submission" date="2020-06" db="EMBL/GenBank/DDBJ databases">
        <title>Draft genome of Bugula neritina, a colonial animal packing powerful symbionts and potential medicines.</title>
        <authorList>
            <person name="Rayko M."/>
        </authorList>
    </citation>
    <scope>NUCLEOTIDE SEQUENCE [LARGE SCALE GENOMIC DNA]</scope>
    <source>
        <strain evidence="5">Kwan_BN1</strain>
    </source>
</reference>
<dbReference type="Pfam" id="PF08190">
    <property type="entry name" value="PIH1"/>
    <property type="match status" value="1"/>
</dbReference>
<dbReference type="PANTHER" id="PTHR22997">
    <property type="entry name" value="PIH1 DOMAIN-CONTAINING PROTEIN 1"/>
    <property type="match status" value="1"/>
</dbReference>
<feature type="compositionally biased region" description="Polar residues" evidence="2">
    <location>
        <begin position="667"/>
        <end position="677"/>
    </location>
</feature>
<organism evidence="5 6">
    <name type="scientific">Bugula neritina</name>
    <name type="common">Brown bryozoan</name>
    <name type="synonym">Sertularia neritina</name>
    <dbReference type="NCBI Taxonomy" id="10212"/>
    <lineage>
        <taxon>Eukaryota</taxon>
        <taxon>Metazoa</taxon>
        <taxon>Spiralia</taxon>
        <taxon>Lophotrochozoa</taxon>
        <taxon>Bryozoa</taxon>
        <taxon>Gymnolaemata</taxon>
        <taxon>Cheilostomatida</taxon>
        <taxon>Flustrina</taxon>
        <taxon>Buguloidea</taxon>
        <taxon>Bugulidae</taxon>
        <taxon>Bugula</taxon>
    </lineage>
</organism>
<dbReference type="OrthoDB" id="546764at2759"/>
<evidence type="ECO:0000259" key="4">
    <source>
        <dbReference type="Pfam" id="PF18201"/>
    </source>
</evidence>
<keyword evidence="6" id="KW-1185">Reference proteome</keyword>
<evidence type="ECO:0000259" key="3">
    <source>
        <dbReference type="Pfam" id="PF08190"/>
    </source>
</evidence>
<feature type="domain" description="PIH1 N-terminal" evidence="3">
    <location>
        <begin position="23"/>
        <end position="123"/>
    </location>
</feature>
<feature type="compositionally biased region" description="Basic and acidic residues" evidence="2">
    <location>
        <begin position="626"/>
        <end position="640"/>
    </location>
</feature>
<feature type="compositionally biased region" description="Basic residues" evidence="2">
    <location>
        <begin position="641"/>
        <end position="654"/>
    </location>
</feature>
<feature type="compositionally biased region" description="Polar residues" evidence="2">
    <location>
        <begin position="331"/>
        <end position="340"/>
    </location>
</feature>
<proteinExistence type="inferred from homology"/>
<dbReference type="AlphaFoldDB" id="A0A7J7J936"/>
<gene>
    <name evidence="5" type="ORF">EB796_018957</name>
</gene>
<dbReference type="EMBL" id="VXIV02002811">
    <property type="protein sequence ID" value="KAF6022749.1"/>
    <property type="molecule type" value="Genomic_DNA"/>
</dbReference>
<name>A0A7J7J936_BUGNE</name>
<feature type="domain" description="PIH1D1/2/3 CS-like" evidence="4">
    <location>
        <begin position="190"/>
        <end position="292"/>
    </location>
</feature>
<dbReference type="GO" id="GO:0005737">
    <property type="term" value="C:cytoplasm"/>
    <property type="evidence" value="ECO:0007669"/>
    <property type="project" value="TreeGrafter"/>
</dbReference>
<feature type="region of interest" description="Disordered" evidence="2">
    <location>
        <begin position="550"/>
        <end position="783"/>
    </location>
</feature>
<feature type="compositionally biased region" description="Polar residues" evidence="2">
    <location>
        <begin position="737"/>
        <end position="753"/>
    </location>
</feature>
<feature type="region of interest" description="Disordered" evidence="2">
    <location>
        <begin position="329"/>
        <end position="359"/>
    </location>
</feature>
<feature type="compositionally biased region" description="Basic and acidic residues" evidence="2">
    <location>
        <begin position="583"/>
        <end position="593"/>
    </location>
</feature>